<dbReference type="GO" id="GO:0005634">
    <property type="term" value="C:nucleus"/>
    <property type="evidence" value="ECO:0007669"/>
    <property type="project" value="UniProtKB-SubCell"/>
</dbReference>
<dbReference type="GO" id="GO:0008270">
    <property type="term" value="F:zinc ion binding"/>
    <property type="evidence" value="ECO:0007669"/>
    <property type="project" value="InterPro"/>
</dbReference>
<proteinExistence type="predicted"/>
<dbReference type="InterPro" id="IPR001138">
    <property type="entry name" value="Zn2Cys6_DnaBD"/>
</dbReference>
<evidence type="ECO:0000256" key="5">
    <source>
        <dbReference type="ARBA" id="ARBA00023242"/>
    </source>
</evidence>
<feature type="region of interest" description="Disordered" evidence="6">
    <location>
        <begin position="135"/>
        <end position="165"/>
    </location>
</feature>
<dbReference type="PANTHER" id="PTHR37534">
    <property type="entry name" value="TRANSCRIPTIONAL ACTIVATOR PROTEIN UGA3"/>
    <property type="match status" value="1"/>
</dbReference>
<keyword evidence="5" id="KW-0539">Nucleus</keyword>
<gene>
    <name evidence="8" type="ORF">Z520_04788</name>
</gene>
<sequence>MAQSPTYSSCFAASTKHALSFVFGPSTSREPFALHSNRTNSLGRAESDCHTCQSFKRHCDRQRPRCSICATSGNNCGGYVQALNWLGGVASRGKLSRMTSPAPRMGDASREKDEHISLAGPADFAFVQETGVKRRRLSLPAHRPKRLRKREDSKQPSPRKRPRAFSATGSILSLSETSAELAHSEPELVLCNPQLVATSPLLVCANPRLEFLNLHRLSPQMSEVLDFYRWRFSFVTLTFKVQINPWHMCLPMAFDNPCLMDAIVALSGRYRAHLLDQPESLEVMHLKNRALSAFSSVLHSAHPAALVGTILTLIGLDYVDTAYSNWPVHFRGAYSVIQAGGGIEIAQYNPPLQTQIAQLAWYDTTSALISRRNPIFPRKWIEELMAWRSISSWNLLALNGCPDDLFLQIYDIAEAASRNVKGSEAAALERNLWSVVLDPRDGGIAALFDCWRLGLLLYCTRVFGVNVWSPAEDTQERQSAGSSFRLSLPVGGRPAVEPSQLPSTSIMRCRFLAEEILWLVRDIPPESNLQKQCLIPLMFAACELDADPEQLPFRIMAENYCRRWRKLSGLPLFDHALSLMQATWTLMEDTGDPHVWWGNVFSASRPAHSNLQMQEAHNAVDELDRGREWMFG</sequence>
<organism evidence="8 9">
    <name type="scientific">Fonsecaea multimorphosa CBS 102226</name>
    <dbReference type="NCBI Taxonomy" id="1442371"/>
    <lineage>
        <taxon>Eukaryota</taxon>
        <taxon>Fungi</taxon>
        <taxon>Dikarya</taxon>
        <taxon>Ascomycota</taxon>
        <taxon>Pezizomycotina</taxon>
        <taxon>Eurotiomycetes</taxon>
        <taxon>Chaetothyriomycetidae</taxon>
        <taxon>Chaetothyriales</taxon>
        <taxon>Herpotrichiellaceae</taxon>
        <taxon>Fonsecaea</taxon>
    </lineage>
</organism>
<evidence type="ECO:0000256" key="6">
    <source>
        <dbReference type="SAM" id="MobiDB-lite"/>
    </source>
</evidence>
<dbReference type="PANTHER" id="PTHR37534:SF46">
    <property type="entry name" value="ZN(II)2CYS6 TRANSCRIPTION FACTOR (EUROFUNG)"/>
    <property type="match status" value="1"/>
</dbReference>
<evidence type="ECO:0000256" key="3">
    <source>
        <dbReference type="ARBA" id="ARBA00023125"/>
    </source>
</evidence>
<evidence type="ECO:0000256" key="4">
    <source>
        <dbReference type="ARBA" id="ARBA00023163"/>
    </source>
</evidence>
<dbReference type="Pfam" id="PF11951">
    <property type="entry name" value="Fungal_trans_2"/>
    <property type="match status" value="1"/>
</dbReference>
<dbReference type="GO" id="GO:0003677">
    <property type="term" value="F:DNA binding"/>
    <property type="evidence" value="ECO:0007669"/>
    <property type="project" value="UniProtKB-KW"/>
</dbReference>
<dbReference type="RefSeq" id="XP_016633335.1">
    <property type="nucleotide sequence ID" value="XM_016775292.1"/>
</dbReference>
<evidence type="ECO:0000313" key="9">
    <source>
        <dbReference type="Proteomes" id="UP000053411"/>
    </source>
</evidence>
<dbReference type="VEuPathDB" id="FungiDB:Z520_04788"/>
<dbReference type="EMBL" id="KN848069">
    <property type="protein sequence ID" value="KIX99212.1"/>
    <property type="molecule type" value="Genomic_DNA"/>
</dbReference>
<keyword evidence="2" id="KW-0805">Transcription regulation</keyword>
<dbReference type="SUPFAM" id="SSF57701">
    <property type="entry name" value="Zn2/Cys6 DNA-binding domain"/>
    <property type="match status" value="1"/>
</dbReference>
<dbReference type="InterPro" id="IPR036864">
    <property type="entry name" value="Zn2-C6_fun-type_DNA-bd_sf"/>
</dbReference>
<evidence type="ECO:0000256" key="1">
    <source>
        <dbReference type="ARBA" id="ARBA00004123"/>
    </source>
</evidence>
<feature type="domain" description="Zn(2)-C6 fungal-type" evidence="7">
    <location>
        <begin position="49"/>
        <end position="84"/>
    </location>
</feature>
<dbReference type="InterPro" id="IPR021858">
    <property type="entry name" value="Fun_TF"/>
</dbReference>
<dbReference type="GO" id="GO:0000981">
    <property type="term" value="F:DNA-binding transcription factor activity, RNA polymerase II-specific"/>
    <property type="evidence" value="ECO:0007669"/>
    <property type="project" value="InterPro"/>
</dbReference>
<evidence type="ECO:0000259" key="7">
    <source>
        <dbReference type="Pfam" id="PF00172"/>
    </source>
</evidence>
<evidence type="ECO:0000313" key="8">
    <source>
        <dbReference type="EMBL" id="KIX99212.1"/>
    </source>
</evidence>
<dbReference type="OrthoDB" id="2015447at2759"/>
<feature type="compositionally biased region" description="Basic residues" evidence="6">
    <location>
        <begin position="135"/>
        <end position="148"/>
    </location>
</feature>
<keyword evidence="9" id="KW-1185">Reference proteome</keyword>
<evidence type="ECO:0000256" key="2">
    <source>
        <dbReference type="ARBA" id="ARBA00023015"/>
    </source>
</evidence>
<dbReference type="Pfam" id="PF00172">
    <property type="entry name" value="Zn_clus"/>
    <property type="match status" value="1"/>
</dbReference>
<keyword evidence="4" id="KW-0804">Transcription</keyword>
<keyword evidence="3" id="KW-0238">DNA-binding</keyword>
<comment type="subcellular location">
    <subcellularLocation>
        <location evidence="1">Nucleus</location>
    </subcellularLocation>
</comment>
<protein>
    <recommendedName>
        <fullName evidence="7">Zn(2)-C6 fungal-type domain-containing protein</fullName>
    </recommendedName>
</protein>
<dbReference type="CDD" id="cd00067">
    <property type="entry name" value="GAL4"/>
    <property type="match status" value="1"/>
</dbReference>
<accession>A0A0D2K074</accession>
<dbReference type="GeneID" id="27710534"/>
<dbReference type="AlphaFoldDB" id="A0A0D2K074"/>
<dbReference type="Proteomes" id="UP000053411">
    <property type="component" value="Unassembled WGS sequence"/>
</dbReference>
<reference evidence="8 9" key="1">
    <citation type="submission" date="2015-01" db="EMBL/GenBank/DDBJ databases">
        <title>The Genome Sequence of Fonsecaea multimorphosa CBS 102226.</title>
        <authorList>
            <consortium name="The Broad Institute Genomics Platform"/>
            <person name="Cuomo C."/>
            <person name="de Hoog S."/>
            <person name="Gorbushina A."/>
            <person name="Stielow B."/>
            <person name="Teixiera M."/>
            <person name="Abouelleil A."/>
            <person name="Chapman S.B."/>
            <person name="Priest M."/>
            <person name="Young S.K."/>
            <person name="Wortman J."/>
            <person name="Nusbaum C."/>
            <person name="Birren B."/>
        </authorList>
    </citation>
    <scope>NUCLEOTIDE SEQUENCE [LARGE SCALE GENOMIC DNA]</scope>
    <source>
        <strain evidence="8 9">CBS 102226</strain>
    </source>
</reference>
<dbReference type="STRING" id="1442371.A0A0D2K074"/>
<name>A0A0D2K074_9EURO</name>